<proteinExistence type="predicted"/>
<reference evidence="9 10" key="1">
    <citation type="journal article" date="2021" name="Comput. Struct. Biotechnol. J.">
        <title>De novo genome assembly of the potent medicinal plant Rehmannia glutinosa using nanopore technology.</title>
        <authorList>
            <person name="Ma L."/>
            <person name="Dong C."/>
            <person name="Song C."/>
            <person name="Wang X."/>
            <person name="Zheng X."/>
            <person name="Niu Y."/>
            <person name="Chen S."/>
            <person name="Feng W."/>
        </authorList>
    </citation>
    <scope>NUCLEOTIDE SEQUENCE [LARGE SCALE GENOMIC DNA]</scope>
    <source>
        <strain evidence="9">DH-2019</strain>
    </source>
</reference>
<keyword evidence="2" id="KW-0813">Transport</keyword>
<dbReference type="Pfam" id="PF01490">
    <property type="entry name" value="Aa_trans"/>
    <property type="match status" value="1"/>
</dbReference>
<dbReference type="Proteomes" id="UP001318860">
    <property type="component" value="Unassembled WGS sequence"/>
</dbReference>
<keyword evidence="10" id="KW-1185">Reference proteome</keyword>
<evidence type="ECO:0000256" key="4">
    <source>
        <dbReference type="ARBA" id="ARBA00022970"/>
    </source>
</evidence>
<gene>
    <name evidence="9" type="ORF">DH2020_003943</name>
</gene>
<evidence type="ECO:0000313" key="9">
    <source>
        <dbReference type="EMBL" id="KAK6160562.1"/>
    </source>
</evidence>
<name>A0ABR0XN17_REHGL</name>
<keyword evidence="6 7" id="KW-0472">Membrane</keyword>
<accession>A0ABR0XN17</accession>
<feature type="transmembrane region" description="Helical" evidence="7">
    <location>
        <begin position="7"/>
        <end position="34"/>
    </location>
</feature>
<keyword evidence="5 7" id="KW-1133">Transmembrane helix</keyword>
<feature type="domain" description="Amino acid transporter transmembrane" evidence="8">
    <location>
        <begin position="1"/>
        <end position="83"/>
    </location>
</feature>
<evidence type="ECO:0000256" key="7">
    <source>
        <dbReference type="SAM" id="Phobius"/>
    </source>
</evidence>
<evidence type="ECO:0000256" key="1">
    <source>
        <dbReference type="ARBA" id="ARBA00004370"/>
    </source>
</evidence>
<dbReference type="EMBL" id="JABTTQ020000003">
    <property type="protein sequence ID" value="KAK6160562.1"/>
    <property type="molecule type" value="Genomic_DNA"/>
</dbReference>
<organism evidence="9 10">
    <name type="scientific">Rehmannia glutinosa</name>
    <name type="common">Chinese foxglove</name>
    <dbReference type="NCBI Taxonomy" id="99300"/>
    <lineage>
        <taxon>Eukaryota</taxon>
        <taxon>Viridiplantae</taxon>
        <taxon>Streptophyta</taxon>
        <taxon>Embryophyta</taxon>
        <taxon>Tracheophyta</taxon>
        <taxon>Spermatophyta</taxon>
        <taxon>Magnoliopsida</taxon>
        <taxon>eudicotyledons</taxon>
        <taxon>Gunneridae</taxon>
        <taxon>Pentapetalae</taxon>
        <taxon>asterids</taxon>
        <taxon>lamiids</taxon>
        <taxon>Lamiales</taxon>
        <taxon>Orobanchaceae</taxon>
        <taxon>Rehmannieae</taxon>
        <taxon>Rehmannia</taxon>
    </lineage>
</organism>
<protein>
    <recommendedName>
        <fullName evidence="8">Amino acid transporter transmembrane domain-containing protein</fullName>
    </recommendedName>
</protein>
<evidence type="ECO:0000313" key="10">
    <source>
        <dbReference type="Proteomes" id="UP001318860"/>
    </source>
</evidence>
<dbReference type="PANTHER" id="PTHR48017">
    <property type="entry name" value="OS05G0424000 PROTEIN-RELATED"/>
    <property type="match status" value="1"/>
</dbReference>
<sequence length="196" mass="22331">MVWRTVYVIVTALIAMIFPFFNGFLGLIGAASFYPLTVYFPIEMHIAQTKIPKYSFTWIWLKILSWACLIVSLVAAAGSVQGLAQDVRKYKPFQTQSIWTIQLQLGEMIDVPPPRQEANKPFCQVTKPQHPIKILQIEDVCMLSAKYHDDVCMLSVKCISKVLNANLVRTDPDGLDRAKVTQKITKVHHRRLLLTE</sequence>
<evidence type="ECO:0000256" key="5">
    <source>
        <dbReference type="ARBA" id="ARBA00022989"/>
    </source>
</evidence>
<dbReference type="InterPro" id="IPR013057">
    <property type="entry name" value="AA_transpt_TM"/>
</dbReference>
<comment type="subcellular location">
    <subcellularLocation>
        <location evidence="1">Membrane</location>
    </subcellularLocation>
</comment>
<feature type="transmembrane region" description="Helical" evidence="7">
    <location>
        <begin position="63"/>
        <end position="84"/>
    </location>
</feature>
<evidence type="ECO:0000256" key="6">
    <source>
        <dbReference type="ARBA" id="ARBA00023136"/>
    </source>
</evidence>
<keyword evidence="3 7" id="KW-0812">Transmembrane</keyword>
<comment type="caution">
    <text evidence="9">The sequence shown here is derived from an EMBL/GenBank/DDBJ whole genome shotgun (WGS) entry which is preliminary data.</text>
</comment>
<evidence type="ECO:0000256" key="3">
    <source>
        <dbReference type="ARBA" id="ARBA00022692"/>
    </source>
</evidence>
<evidence type="ECO:0000259" key="8">
    <source>
        <dbReference type="Pfam" id="PF01490"/>
    </source>
</evidence>
<keyword evidence="4" id="KW-0029">Amino-acid transport</keyword>
<evidence type="ECO:0000256" key="2">
    <source>
        <dbReference type="ARBA" id="ARBA00022448"/>
    </source>
</evidence>